<dbReference type="GO" id="GO:0006890">
    <property type="term" value="P:retrograde vesicle-mediated transport, Golgi to endoplasmic reticulum"/>
    <property type="evidence" value="ECO:0007669"/>
    <property type="project" value="InterPro"/>
</dbReference>
<dbReference type="InterPro" id="IPR042042">
    <property type="entry name" value="Tip20p_domB"/>
</dbReference>
<protein>
    <submittedName>
        <fullName evidence="1">RAD50-interacting protein 1-like protein</fullName>
    </submittedName>
</protein>
<dbReference type="Pfam" id="PF04437">
    <property type="entry name" value="RINT1_TIP1"/>
    <property type="match status" value="1"/>
</dbReference>
<dbReference type="PANTHER" id="PTHR13520">
    <property type="entry name" value="RAD50-INTERACTING PROTEIN 1 RINT-1"/>
    <property type="match status" value="1"/>
</dbReference>
<dbReference type="OrthoDB" id="6495855at2759"/>
<dbReference type="EMBL" id="NCKU01004480">
    <property type="protein sequence ID" value="RWS05876.1"/>
    <property type="molecule type" value="Genomic_DNA"/>
</dbReference>
<dbReference type="AlphaFoldDB" id="A0A3S3P167"/>
<keyword evidence="2" id="KW-1185">Reference proteome</keyword>
<dbReference type="GO" id="GO:0006888">
    <property type="term" value="P:endoplasmic reticulum to Golgi vesicle-mediated transport"/>
    <property type="evidence" value="ECO:0007669"/>
    <property type="project" value="InterPro"/>
</dbReference>
<evidence type="ECO:0000313" key="2">
    <source>
        <dbReference type="Proteomes" id="UP000285301"/>
    </source>
</evidence>
<comment type="caution">
    <text evidence="1">The sequence shown here is derived from an EMBL/GenBank/DDBJ whole genome shotgun (WGS) entry which is preliminary data.</text>
</comment>
<name>A0A3S3P167_9ACAR</name>
<accession>A0A3S3P167</accession>
<dbReference type="GO" id="GO:0070939">
    <property type="term" value="C:Dsl1/NZR complex"/>
    <property type="evidence" value="ECO:0007669"/>
    <property type="project" value="InterPro"/>
</dbReference>
<dbReference type="PANTHER" id="PTHR13520:SF0">
    <property type="entry name" value="RAD50-INTERACTING PROTEIN 1"/>
    <property type="match status" value="1"/>
</dbReference>
<dbReference type="GO" id="GO:0060628">
    <property type="term" value="P:regulation of ER to Golgi vesicle-mediated transport"/>
    <property type="evidence" value="ECO:0007669"/>
    <property type="project" value="TreeGrafter"/>
</dbReference>
<dbReference type="PROSITE" id="PS51386">
    <property type="entry name" value="RINT1_TIP20"/>
    <property type="match status" value="1"/>
</dbReference>
<organism evidence="1 2">
    <name type="scientific">Dinothrombium tinctorium</name>
    <dbReference type="NCBI Taxonomy" id="1965070"/>
    <lineage>
        <taxon>Eukaryota</taxon>
        <taxon>Metazoa</taxon>
        <taxon>Ecdysozoa</taxon>
        <taxon>Arthropoda</taxon>
        <taxon>Chelicerata</taxon>
        <taxon>Arachnida</taxon>
        <taxon>Acari</taxon>
        <taxon>Acariformes</taxon>
        <taxon>Trombidiformes</taxon>
        <taxon>Prostigmata</taxon>
        <taxon>Anystina</taxon>
        <taxon>Parasitengona</taxon>
        <taxon>Trombidioidea</taxon>
        <taxon>Trombidiidae</taxon>
        <taxon>Dinothrombium</taxon>
    </lineage>
</organism>
<dbReference type="STRING" id="1965070.A0A3S3P167"/>
<evidence type="ECO:0000313" key="1">
    <source>
        <dbReference type="EMBL" id="RWS05876.1"/>
    </source>
</evidence>
<dbReference type="Gene3D" id="1.20.58.1420">
    <property type="entry name" value="Dsl1p vesicle tethering complex, Tip20p subunit, domain B"/>
    <property type="match status" value="1"/>
</dbReference>
<gene>
    <name evidence="1" type="ORF">B4U79_14643</name>
</gene>
<proteinExistence type="predicted"/>
<reference evidence="1 2" key="1">
    <citation type="journal article" date="2018" name="Gigascience">
        <title>Genomes of trombidid mites reveal novel predicted allergens and laterally-transferred genes associated with secondary metabolism.</title>
        <authorList>
            <person name="Dong X."/>
            <person name="Chaisiri K."/>
            <person name="Xia D."/>
            <person name="Armstrong S.D."/>
            <person name="Fang Y."/>
            <person name="Donnelly M.J."/>
            <person name="Kadowaki T."/>
            <person name="McGarry J.W."/>
            <person name="Darby A.C."/>
            <person name="Makepeace B.L."/>
        </authorList>
    </citation>
    <scope>NUCLEOTIDE SEQUENCE [LARGE SCALE GENOMIC DNA]</scope>
    <source>
        <strain evidence="1">UoL-WK</strain>
    </source>
</reference>
<sequence>MALSYKSALNSFIAKFKALTSVEAIEAKASASDPCFDELQQTANSECQRLTTAIEHVKSSKEDIDKQMQTLLPILREIEPQMKRIDELQKVVRLLRIFQRVKNVNDKLSDNFSKKLTKSSEIQANILNSVDLVHSMNQMCTDFIRFSSNDNAFKCYLKSVCDHWTETTKKHVEPLFDSVLKQIGWPLSTNYSMMPSQFPADALQSFKSYFKALLKLQSPSEFKDDSIEKVVRITLPMQLMITHFQKRFIFHFMTNSRTNQLDKPEWYLTQVLTWIKDHEEFVVRHVDPILSNFAVDHNVNFTSAKLQITCGLIKLIETKLETDLKNLLYDDKLFSHTFDETLLFIREIEPIFNYNKSLLNANCQLLNTFGQEQYFAKLIKLEKKKSMEFVENILNSNSAWSPIINLDDEDELKVPECADNFVLMLQSVIG</sequence>
<dbReference type="InterPro" id="IPR007528">
    <property type="entry name" value="RINT1_Tip20"/>
</dbReference>
<dbReference type="Proteomes" id="UP000285301">
    <property type="component" value="Unassembled WGS sequence"/>
</dbReference>